<keyword evidence="3" id="KW-1185">Reference proteome</keyword>
<evidence type="ECO:0008006" key="4">
    <source>
        <dbReference type="Google" id="ProtNLM"/>
    </source>
</evidence>
<accession>A0A812PHK6</accession>
<dbReference type="Proteomes" id="UP000649617">
    <property type="component" value="Unassembled WGS sequence"/>
</dbReference>
<name>A0A812PHK6_SYMPI</name>
<sequence length="475" mass="53901">MGLQDAGRALSKQEPGSPENKRRLRLESGTGSRGSRRDSSFPATPLGHSLEEAARRRQEMLAKAQAARALQLARQQEIRVGEEWSELLKVPSNRTPDTMLNFWEEVKMRLLKRFGSLHSAIQSSGESSVSFLKFCDLLRVIHFPLNQSTCRHLFSQVCAGHREMPVDSFKALLMERTIQSMRFIMEGWNGKQVRLQSHIRTFIRRLAEVDASHRFAAVDRLQRKLSASFLQDFWQLLLKRLGSSRSEDLTVTQSSLLRVLVDPEATAVFQDQEVLYMLRVFERMLTFRKSLGLSSSEAFLPLRYYLAGLVLISAIPTKKEKLALIFEAFDSDYDHCLLYSQVHEMCHCICVLKVMVEESARGASEETFQAELSQQEGLRWYESIRWHLQRTGGVQGDIVSLPELFAALDTQPGLLLLPGLVRFRWAAEASEGEDLEEAVAAAAAELRQAVRGDLTAAIRILCCFFSMELVIYLRG</sequence>
<evidence type="ECO:0000313" key="3">
    <source>
        <dbReference type="Proteomes" id="UP000649617"/>
    </source>
</evidence>
<proteinExistence type="predicted"/>
<organism evidence="2 3">
    <name type="scientific">Symbiodinium pilosum</name>
    <name type="common">Dinoflagellate</name>
    <dbReference type="NCBI Taxonomy" id="2952"/>
    <lineage>
        <taxon>Eukaryota</taxon>
        <taxon>Sar</taxon>
        <taxon>Alveolata</taxon>
        <taxon>Dinophyceae</taxon>
        <taxon>Suessiales</taxon>
        <taxon>Symbiodiniaceae</taxon>
        <taxon>Symbiodinium</taxon>
    </lineage>
</organism>
<feature type="region of interest" description="Disordered" evidence="1">
    <location>
        <begin position="1"/>
        <end position="47"/>
    </location>
</feature>
<protein>
    <recommendedName>
        <fullName evidence="4">EF-hand domain-containing protein</fullName>
    </recommendedName>
</protein>
<dbReference type="EMBL" id="CAJNIZ010014525">
    <property type="protein sequence ID" value="CAE7363044.1"/>
    <property type="molecule type" value="Genomic_DNA"/>
</dbReference>
<gene>
    <name evidence="2" type="ORF">SPIL2461_LOCUS8722</name>
</gene>
<comment type="caution">
    <text evidence="2">The sequence shown here is derived from an EMBL/GenBank/DDBJ whole genome shotgun (WGS) entry which is preliminary data.</text>
</comment>
<dbReference type="AlphaFoldDB" id="A0A812PHK6"/>
<reference evidence="2" key="1">
    <citation type="submission" date="2021-02" db="EMBL/GenBank/DDBJ databases">
        <authorList>
            <person name="Dougan E. K."/>
            <person name="Rhodes N."/>
            <person name="Thang M."/>
            <person name="Chan C."/>
        </authorList>
    </citation>
    <scope>NUCLEOTIDE SEQUENCE</scope>
</reference>
<evidence type="ECO:0000256" key="1">
    <source>
        <dbReference type="SAM" id="MobiDB-lite"/>
    </source>
</evidence>
<evidence type="ECO:0000313" key="2">
    <source>
        <dbReference type="EMBL" id="CAE7363044.1"/>
    </source>
</evidence>
<dbReference type="OrthoDB" id="445820at2759"/>